<evidence type="ECO:0000313" key="2">
    <source>
        <dbReference type="Proteomes" id="UP001597338"/>
    </source>
</evidence>
<sequence>MREQLEVDAGAADRRRRADMTLAELIELCEGRINGLSRTRQAFEHGGAPERVASMLADLGVTASGWDAAVGRLPDGDPVAVRAGARTVRDGAPGFGAVAEVLDTYASALESGRARHAGGIASLRVAQQRAAVLPAIDSGGDPDRAEGASQAAIAVLDLACAGYAACQDAYESARDAEEALYAALSYVRVSHPDQPQ</sequence>
<keyword evidence="2" id="KW-1185">Reference proteome</keyword>
<dbReference type="Proteomes" id="UP001597338">
    <property type="component" value="Unassembled WGS sequence"/>
</dbReference>
<accession>A0ABW4VDL2</accession>
<proteinExistence type="predicted"/>
<organism evidence="1 2">
    <name type="scientific">Promicromonospora aerolata</name>
    <dbReference type="NCBI Taxonomy" id="195749"/>
    <lineage>
        <taxon>Bacteria</taxon>
        <taxon>Bacillati</taxon>
        <taxon>Actinomycetota</taxon>
        <taxon>Actinomycetes</taxon>
        <taxon>Micrococcales</taxon>
        <taxon>Promicromonosporaceae</taxon>
        <taxon>Promicromonospora</taxon>
    </lineage>
</organism>
<dbReference type="RefSeq" id="WP_377199158.1">
    <property type="nucleotide sequence ID" value="NZ_JBHUHF010000001.1"/>
</dbReference>
<name>A0ABW4VDL2_9MICO</name>
<protein>
    <submittedName>
        <fullName evidence="1">Uncharacterized protein</fullName>
    </submittedName>
</protein>
<gene>
    <name evidence="1" type="ORF">ACFSL2_18035</name>
</gene>
<reference evidence="2" key="1">
    <citation type="journal article" date="2019" name="Int. J. Syst. Evol. Microbiol.">
        <title>The Global Catalogue of Microorganisms (GCM) 10K type strain sequencing project: providing services to taxonomists for standard genome sequencing and annotation.</title>
        <authorList>
            <consortium name="The Broad Institute Genomics Platform"/>
            <consortium name="The Broad Institute Genome Sequencing Center for Infectious Disease"/>
            <person name="Wu L."/>
            <person name="Ma J."/>
        </authorList>
    </citation>
    <scope>NUCLEOTIDE SEQUENCE [LARGE SCALE GENOMIC DNA]</scope>
    <source>
        <strain evidence="2">CCM 7043</strain>
    </source>
</reference>
<dbReference type="EMBL" id="JBHUHF010000001">
    <property type="protein sequence ID" value="MFD2027415.1"/>
    <property type="molecule type" value="Genomic_DNA"/>
</dbReference>
<comment type="caution">
    <text evidence="1">The sequence shown here is derived from an EMBL/GenBank/DDBJ whole genome shotgun (WGS) entry which is preliminary data.</text>
</comment>
<evidence type="ECO:0000313" key="1">
    <source>
        <dbReference type="EMBL" id="MFD2027415.1"/>
    </source>
</evidence>